<evidence type="ECO:0000256" key="3">
    <source>
        <dbReference type="ARBA" id="ARBA00022553"/>
    </source>
</evidence>
<keyword evidence="12" id="KW-1185">Reference proteome</keyword>
<dbReference type="SMART" id="SM00342">
    <property type="entry name" value="HTH_ARAC"/>
    <property type="match status" value="1"/>
</dbReference>
<keyword evidence="2" id="KW-0963">Cytoplasm</keyword>
<dbReference type="InterPro" id="IPR018060">
    <property type="entry name" value="HTH_AraC"/>
</dbReference>
<dbReference type="PANTHER" id="PTHR42713">
    <property type="entry name" value="HISTIDINE KINASE-RELATED"/>
    <property type="match status" value="1"/>
</dbReference>
<evidence type="ECO:0000259" key="9">
    <source>
        <dbReference type="PROSITE" id="PS01124"/>
    </source>
</evidence>
<keyword evidence="3 8" id="KW-0597">Phosphoprotein</keyword>
<keyword evidence="4" id="KW-0902">Two-component regulatory system</keyword>
<reference evidence="11 12" key="1">
    <citation type="submission" date="2019-03" db="EMBL/GenBank/DDBJ databases">
        <authorList>
            <person name="Kim M.K.M."/>
        </authorList>
    </citation>
    <scope>NUCLEOTIDE SEQUENCE [LARGE SCALE GENOMIC DNA]</scope>
    <source>
        <strain evidence="11 12">18JY21-1</strain>
    </source>
</reference>
<dbReference type="CDD" id="cd17536">
    <property type="entry name" value="REC_YesN-like"/>
    <property type="match status" value="1"/>
</dbReference>
<accession>A0A4R4EGF8</accession>
<dbReference type="GO" id="GO:0043565">
    <property type="term" value="F:sequence-specific DNA binding"/>
    <property type="evidence" value="ECO:0007669"/>
    <property type="project" value="InterPro"/>
</dbReference>
<dbReference type="InterPro" id="IPR020449">
    <property type="entry name" value="Tscrpt_reg_AraC-type_HTH"/>
</dbReference>
<dbReference type="Pfam" id="PF17853">
    <property type="entry name" value="GGDEF_2"/>
    <property type="match status" value="1"/>
</dbReference>
<dbReference type="PROSITE" id="PS01124">
    <property type="entry name" value="HTH_ARAC_FAMILY_2"/>
    <property type="match status" value="1"/>
</dbReference>
<proteinExistence type="predicted"/>
<name>A0A4R4EGF8_9BACL</name>
<evidence type="ECO:0000313" key="11">
    <source>
        <dbReference type="EMBL" id="TCZ77225.1"/>
    </source>
</evidence>
<comment type="subcellular location">
    <subcellularLocation>
        <location evidence="1">Cytoplasm</location>
    </subcellularLocation>
</comment>
<dbReference type="Proteomes" id="UP000295418">
    <property type="component" value="Unassembled WGS sequence"/>
</dbReference>
<evidence type="ECO:0000256" key="2">
    <source>
        <dbReference type="ARBA" id="ARBA00022490"/>
    </source>
</evidence>
<dbReference type="Gene3D" id="3.40.50.2300">
    <property type="match status" value="1"/>
</dbReference>
<protein>
    <submittedName>
        <fullName evidence="11">Response regulator</fullName>
    </submittedName>
</protein>
<evidence type="ECO:0000256" key="4">
    <source>
        <dbReference type="ARBA" id="ARBA00023012"/>
    </source>
</evidence>
<feature type="domain" description="HTH araC/xylS-type" evidence="9">
    <location>
        <begin position="436"/>
        <end position="536"/>
    </location>
</feature>
<dbReference type="Pfam" id="PF00072">
    <property type="entry name" value="Response_reg"/>
    <property type="match status" value="1"/>
</dbReference>
<dbReference type="InterPro" id="IPR011006">
    <property type="entry name" value="CheY-like_superfamily"/>
</dbReference>
<keyword evidence="7" id="KW-0804">Transcription</keyword>
<dbReference type="SUPFAM" id="SSF52172">
    <property type="entry name" value="CheY-like"/>
    <property type="match status" value="1"/>
</dbReference>
<feature type="modified residue" description="4-aspartylphosphate" evidence="8">
    <location>
        <position position="92"/>
    </location>
</feature>
<feature type="domain" description="Response regulatory" evidence="10">
    <location>
        <begin position="41"/>
        <end position="157"/>
    </location>
</feature>
<dbReference type="Pfam" id="PF12833">
    <property type="entry name" value="HTH_18"/>
    <property type="match status" value="1"/>
</dbReference>
<dbReference type="InterPro" id="IPR041522">
    <property type="entry name" value="CdaR_GGDEF"/>
</dbReference>
<dbReference type="GO" id="GO:0000160">
    <property type="term" value="P:phosphorelay signal transduction system"/>
    <property type="evidence" value="ECO:0007669"/>
    <property type="project" value="UniProtKB-KW"/>
</dbReference>
<evidence type="ECO:0000313" key="12">
    <source>
        <dbReference type="Proteomes" id="UP000295418"/>
    </source>
</evidence>
<evidence type="ECO:0000256" key="8">
    <source>
        <dbReference type="PROSITE-ProRule" id="PRU00169"/>
    </source>
</evidence>
<organism evidence="11 12">
    <name type="scientific">Paenibacillus albiflavus</name>
    <dbReference type="NCBI Taxonomy" id="2545760"/>
    <lineage>
        <taxon>Bacteria</taxon>
        <taxon>Bacillati</taxon>
        <taxon>Bacillota</taxon>
        <taxon>Bacilli</taxon>
        <taxon>Bacillales</taxon>
        <taxon>Paenibacillaceae</taxon>
        <taxon>Paenibacillus</taxon>
    </lineage>
</organism>
<dbReference type="PROSITE" id="PS00041">
    <property type="entry name" value="HTH_ARAC_FAMILY_1"/>
    <property type="match status" value="1"/>
</dbReference>
<keyword evidence="6" id="KW-0238">DNA-binding</keyword>
<evidence type="ECO:0000256" key="5">
    <source>
        <dbReference type="ARBA" id="ARBA00023015"/>
    </source>
</evidence>
<dbReference type="InterPro" id="IPR018062">
    <property type="entry name" value="HTH_AraC-typ_CS"/>
</dbReference>
<dbReference type="InterPro" id="IPR051552">
    <property type="entry name" value="HptR"/>
</dbReference>
<dbReference type="EMBL" id="SKFG01000010">
    <property type="protein sequence ID" value="TCZ77225.1"/>
    <property type="molecule type" value="Genomic_DNA"/>
</dbReference>
<gene>
    <name evidence="11" type="ORF">E0485_12270</name>
</gene>
<comment type="caution">
    <text evidence="11">The sequence shown here is derived from an EMBL/GenBank/DDBJ whole genome shotgun (WGS) entry which is preliminary data.</text>
</comment>
<dbReference type="AlphaFoldDB" id="A0A4R4EGF8"/>
<dbReference type="SMART" id="SM00448">
    <property type="entry name" value="REC"/>
    <property type="match status" value="1"/>
</dbReference>
<dbReference type="GO" id="GO:0005737">
    <property type="term" value="C:cytoplasm"/>
    <property type="evidence" value="ECO:0007669"/>
    <property type="project" value="UniProtKB-SubCell"/>
</dbReference>
<evidence type="ECO:0000256" key="6">
    <source>
        <dbReference type="ARBA" id="ARBA00023125"/>
    </source>
</evidence>
<dbReference type="Gene3D" id="1.10.10.60">
    <property type="entry name" value="Homeodomain-like"/>
    <property type="match status" value="2"/>
</dbReference>
<keyword evidence="5" id="KW-0805">Transcription regulation</keyword>
<dbReference type="SUPFAM" id="SSF46689">
    <property type="entry name" value="Homeodomain-like"/>
    <property type="match status" value="2"/>
</dbReference>
<dbReference type="PROSITE" id="PS50110">
    <property type="entry name" value="RESPONSE_REGULATORY"/>
    <property type="match status" value="1"/>
</dbReference>
<dbReference type="PANTHER" id="PTHR42713:SF3">
    <property type="entry name" value="TRANSCRIPTIONAL REGULATORY PROTEIN HPTR"/>
    <property type="match status" value="1"/>
</dbReference>
<sequence length="553" mass="63180">MCTPESRTFTAMNIGSVLAAPPILERASKSKYRRRRSMTMNILVVEDEFYTRKALVQLILDWNSASKVFEAEDGLEALEMMDTCKPDLVFSDIRMPRIDGLELLALIREKYPSVVSVIISGYDDFIYAQQAIRFKAEQYLLKPVERQEMVALLNRISEHKVSSAEIWLEERLAACLYEEQSFASESNEFGSIDAYTTAVLRADGLQRDIVKQIARRMLSMRGIPFVLSNDRRHSDMVILWMYATDASKDNHLRDRQQILQDVIQAYAETAGGVLSIGLSTVKRDVRELAKSYIEAKHAVLYRLIMGNNIVFDASDMGAVTPYNHEWMNNWITQIDHKVINNRFGDAASLVRKLIAEVSEVRLSVHALYDMCAKITAILNSFIESENKRTGELMPYVEQIDLHQYDSTDEIADKLANLMESAASKLASSSSKFDITEDMKLYVQQHFHQEIILEDLAKNKYFTDPSYLSRLFKNKVGTSFSQYLLSYRMNKAKSLLESDFILSVSDVASAVGYSDYSYFIQMYKKHFGATPGKVKRQKTAERLASKKDSFVIFI</sequence>
<dbReference type="PRINTS" id="PR00032">
    <property type="entry name" value="HTHARAC"/>
</dbReference>
<evidence type="ECO:0000256" key="7">
    <source>
        <dbReference type="ARBA" id="ARBA00023163"/>
    </source>
</evidence>
<dbReference type="GO" id="GO:0003700">
    <property type="term" value="F:DNA-binding transcription factor activity"/>
    <property type="evidence" value="ECO:0007669"/>
    <property type="project" value="InterPro"/>
</dbReference>
<evidence type="ECO:0000256" key="1">
    <source>
        <dbReference type="ARBA" id="ARBA00004496"/>
    </source>
</evidence>
<dbReference type="InterPro" id="IPR009057">
    <property type="entry name" value="Homeodomain-like_sf"/>
</dbReference>
<evidence type="ECO:0000259" key="10">
    <source>
        <dbReference type="PROSITE" id="PS50110"/>
    </source>
</evidence>
<dbReference type="InterPro" id="IPR001789">
    <property type="entry name" value="Sig_transdc_resp-reg_receiver"/>
</dbReference>